<name>A0A1F7RTY7_9BACT</name>
<comment type="caution">
    <text evidence="1">The sequence shown here is derived from an EMBL/GenBank/DDBJ whole genome shotgun (WGS) entry which is preliminary data.</text>
</comment>
<evidence type="ECO:0000313" key="2">
    <source>
        <dbReference type="Proteomes" id="UP000178797"/>
    </source>
</evidence>
<dbReference type="InterPro" id="IPR016181">
    <property type="entry name" value="Acyl_CoA_acyltransferase"/>
</dbReference>
<dbReference type="SUPFAM" id="SSF55729">
    <property type="entry name" value="Acyl-CoA N-acyltransferases (Nat)"/>
    <property type="match status" value="1"/>
</dbReference>
<dbReference type="AlphaFoldDB" id="A0A1F7RTY7"/>
<dbReference type="Pfam" id="PF13527">
    <property type="entry name" value="Acetyltransf_9"/>
    <property type="match status" value="1"/>
</dbReference>
<protein>
    <submittedName>
        <fullName evidence="1">Uncharacterized protein</fullName>
    </submittedName>
</protein>
<evidence type="ECO:0000313" key="1">
    <source>
        <dbReference type="EMBL" id="OGL44901.1"/>
    </source>
</evidence>
<dbReference type="Proteomes" id="UP000178797">
    <property type="component" value="Unassembled WGS sequence"/>
</dbReference>
<reference evidence="1 2" key="1">
    <citation type="journal article" date="2016" name="Nat. Commun.">
        <title>Thousands of microbial genomes shed light on interconnected biogeochemical processes in an aquifer system.</title>
        <authorList>
            <person name="Anantharaman K."/>
            <person name="Brown C.T."/>
            <person name="Hug L.A."/>
            <person name="Sharon I."/>
            <person name="Castelle C.J."/>
            <person name="Probst A.J."/>
            <person name="Thomas B.C."/>
            <person name="Singh A."/>
            <person name="Wilkins M.J."/>
            <person name="Karaoz U."/>
            <person name="Brodie E.L."/>
            <person name="Williams K.H."/>
            <person name="Hubbard S.S."/>
            <person name="Banfield J.F."/>
        </authorList>
    </citation>
    <scope>NUCLEOTIDE SEQUENCE [LARGE SCALE GENOMIC DNA]</scope>
</reference>
<accession>A0A1F7RTY7</accession>
<dbReference type="EMBL" id="MGDE01000159">
    <property type="protein sequence ID" value="OGL44901.1"/>
    <property type="molecule type" value="Genomic_DNA"/>
</dbReference>
<gene>
    <name evidence="1" type="ORF">A2W05_06520</name>
</gene>
<organism evidence="1 2">
    <name type="scientific">Candidatus Schekmanbacteria bacterium RBG_16_38_10</name>
    <dbReference type="NCBI Taxonomy" id="1817879"/>
    <lineage>
        <taxon>Bacteria</taxon>
        <taxon>Candidatus Schekmaniibacteriota</taxon>
    </lineage>
</organism>
<sequence>MGITFRFCEENDIERLVLFHREACGADSLPEFWRWKYFENTAGPSCIALALDGERIVGRIGFIPVRFRLDSNVVTAAQQVDSDILQEYRKGGTYFSLSRMVRTEGEKRKLSFGYGFAIESTKEISVKYLGYRVVSPVRRVMKILDPTQYIERTVKIPGTRLLGKSIGRLIKLKEEIFAGDDSDIFEVHNFDSRFDDLWKRARLGRIMAIKDSEYLNWRYLKCPTVKYVVFAKDERIPQGFIVLHTALENNIKYGIIDDLIWNPDIPDIIKCLISRATKYFIEEGVENIISWAPQNDFFKLLLRKKGFVDRPMPHYLIAISRKDDGRLEGFIEDEKNWYYMLGDSDYRLIPRTTETVNHPSEAGVTQYKS</sequence>
<proteinExistence type="predicted"/>